<protein>
    <submittedName>
        <fullName evidence="1">Uncharacterized protein</fullName>
    </submittedName>
</protein>
<dbReference type="AlphaFoldDB" id="A0A5B7GSB7"/>
<keyword evidence="2" id="KW-1185">Reference proteome</keyword>
<evidence type="ECO:0000313" key="1">
    <source>
        <dbReference type="EMBL" id="MPC59504.1"/>
    </source>
</evidence>
<proteinExistence type="predicted"/>
<dbReference type="Proteomes" id="UP000324222">
    <property type="component" value="Unassembled WGS sequence"/>
</dbReference>
<comment type="caution">
    <text evidence="1">The sequence shown here is derived from an EMBL/GenBank/DDBJ whole genome shotgun (WGS) entry which is preliminary data.</text>
</comment>
<organism evidence="1 2">
    <name type="scientific">Portunus trituberculatus</name>
    <name type="common">Swimming crab</name>
    <name type="synonym">Neptunus trituberculatus</name>
    <dbReference type="NCBI Taxonomy" id="210409"/>
    <lineage>
        <taxon>Eukaryota</taxon>
        <taxon>Metazoa</taxon>
        <taxon>Ecdysozoa</taxon>
        <taxon>Arthropoda</taxon>
        <taxon>Crustacea</taxon>
        <taxon>Multicrustacea</taxon>
        <taxon>Malacostraca</taxon>
        <taxon>Eumalacostraca</taxon>
        <taxon>Eucarida</taxon>
        <taxon>Decapoda</taxon>
        <taxon>Pleocyemata</taxon>
        <taxon>Brachyura</taxon>
        <taxon>Eubrachyura</taxon>
        <taxon>Portunoidea</taxon>
        <taxon>Portunidae</taxon>
        <taxon>Portuninae</taxon>
        <taxon>Portunus</taxon>
    </lineage>
</organism>
<evidence type="ECO:0000313" key="2">
    <source>
        <dbReference type="Proteomes" id="UP000324222"/>
    </source>
</evidence>
<name>A0A5B7GSB7_PORTR</name>
<dbReference type="EMBL" id="VSRR010016622">
    <property type="protein sequence ID" value="MPC59504.1"/>
    <property type="molecule type" value="Genomic_DNA"/>
</dbReference>
<gene>
    <name evidence="1" type="ORF">E2C01_053524</name>
</gene>
<reference evidence="1 2" key="1">
    <citation type="submission" date="2019-05" db="EMBL/GenBank/DDBJ databases">
        <title>Another draft genome of Portunus trituberculatus and its Hox gene families provides insights of decapod evolution.</title>
        <authorList>
            <person name="Jeong J.-H."/>
            <person name="Song I."/>
            <person name="Kim S."/>
            <person name="Choi T."/>
            <person name="Kim D."/>
            <person name="Ryu S."/>
            <person name="Kim W."/>
        </authorList>
    </citation>
    <scope>NUCLEOTIDE SEQUENCE [LARGE SCALE GENOMIC DNA]</scope>
    <source>
        <tissue evidence="1">Muscle</tissue>
    </source>
</reference>
<sequence length="25" mass="2713">MTAMPRVSCVYVVEGESIKAKLGIM</sequence>
<accession>A0A5B7GSB7</accession>